<protein>
    <submittedName>
        <fullName evidence="1">Uncharacterized protein</fullName>
    </submittedName>
</protein>
<dbReference type="EMBL" id="MN740989">
    <property type="protein sequence ID" value="QHU21292.1"/>
    <property type="molecule type" value="Genomic_DNA"/>
</dbReference>
<accession>A0A6C0KTI5</accession>
<name>A0A6C0KTI5_9ZZZZ</name>
<proteinExistence type="predicted"/>
<sequence>MNKMDVTDTKPLEKTCSKCGETKSNDKFIPKRNICKSCRNERSRDKYKNLEPPNELDEKCNCCNKEKPISSFIKNRKICKDCNNEKRKFKYENDEEHRKKIIESSTIFKKNKIIERKKIKKEEIGIDNKKCNYCNEIKEQNKFRNNRLKCKDCERNEPLEKMKRTIRSRIISAINNKEKHTVEYLG</sequence>
<organism evidence="1">
    <name type="scientific">viral metagenome</name>
    <dbReference type="NCBI Taxonomy" id="1070528"/>
    <lineage>
        <taxon>unclassified sequences</taxon>
        <taxon>metagenomes</taxon>
        <taxon>organismal metagenomes</taxon>
    </lineage>
</organism>
<reference evidence="1" key="1">
    <citation type="journal article" date="2020" name="Nature">
        <title>Giant virus diversity and host interactions through global metagenomics.</title>
        <authorList>
            <person name="Schulz F."/>
            <person name="Roux S."/>
            <person name="Paez-Espino D."/>
            <person name="Jungbluth S."/>
            <person name="Walsh D.A."/>
            <person name="Denef V.J."/>
            <person name="McMahon K.D."/>
            <person name="Konstantinidis K.T."/>
            <person name="Eloe-Fadrosh E.A."/>
            <person name="Kyrpides N.C."/>
            <person name="Woyke T."/>
        </authorList>
    </citation>
    <scope>NUCLEOTIDE SEQUENCE</scope>
    <source>
        <strain evidence="1">GVMAG-S-3300013094-109</strain>
    </source>
</reference>
<dbReference type="AlphaFoldDB" id="A0A6C0KTI5"/>
<evidence type="ECO:0000313" key="1">
    <source>
        <dbReference type="EMBL" id="QHU21292.1"/>
    </source>
</evidence>